<comment type="caution">
    <text evidence="2">The sequence shown here is derived from an EMBL/GenBank/DDBJ whole genome shotgun (WGS) entry which is preliminary data.</text>
</comment>
<dbReference type="Proteomes" id="UP000839888">
    <property type="component" value="Unassembled WGS sequence"/>
</dbReference>
<reference evidence="2" key="1">
    <citation type="submission" date="2018-07" db="EMBL/GenBank/DDBJ databases">
        <authorList>
            <person name="Ashton P.M."/>
            <person name="Dallman T."/>
            <person name="Nair S."/>
            <person name="De Pinna E."/>
            <person name="Peters T."/>
            <person name="Grant K."/>
        </authorList>
    </citation>
    <scope>NUCLEOTIDE SEQUENCE</scope>
    <source>
        <strain evidence="2">506078</strain>
        <strain evidence="3">800692</strain>
    </source>
</reference>
<name>A0A5U9PTI4_SALET</name>
<organism evidence="2">
    <name type="scientific">Salmonella enterica subsp. enterica serovar Telelkebir</name>
    <dbReference type="NCBI Taxonomy" id="1967657"/>
    <lineage>
        <taxon>Bacteria</taxon>
        <taxon>Pseudomonadati</taxon>
        <taxon>Pseudomonadota</taxon>
        <taxon>Gammaproteobacteria</taxon>
        <taxon>Enterobacterales</taxon>
        <taxon>Enterobacteriaceae</taxon>
        <taxon>Salmonella</taxon>
    </lineage>
</organism>
<feature type="transmembrane region" description="Helical" evidence="1">
    <location>
        <begin position="12"/>
        <end position="36"/>
    </location>
</feature>
<sequence>MKSENKKTSRKITDFLMHGLISVISGWTFILCLYWLLYLNTWTLRIVYIIISILIAGFIIWLLSIFLENDS</sequence>
<accession>A0A5U9PTI4</accession>
<dbReference type="EMBL" id="AAKTLN010000016">
    <property type="protein sequence ID" value="ECV5351074.1"/>
    <property type="molecule type" value="Genomic_DNA"/>
</dbReference>
<evidence type="ECO:0000256" key="1">
    <source>
        <dbReference type="SAM" id="Phobius"/>
    </source>
</evidence>
<feature type="transmembrane region" description="Helical" evidence="1">
    <location>
        <begin position="42"/>
        <end position="67"/>
    </location>
</feature>
<proteinExistence type="predicted"/>
<dbReference type="AlphaFoldDB" id="A0A5U9PTI4"/>
<keyword evidence="1" id="KW-0812">Transmembrane</keyword>
<protein>
    <submittedName>
        <fullName evidence="2">DUF2628 domain-containing protein</fullName>
    </submittedName>
</protein>
<keyword evidence="1" id="KW-0472">Membrane</keyword>
<keyword evidence="1" id="KW-1133">Transmembrane helix</keyword>
<gene>
    <name evidence="2" type="ORF">DS442_22540</name>
    <name evidence="3" type="ORF">F2J48_15970</name>
</gene>
<evidence type="ECO:0000313" key="2">
    <source>
        <dbReference type="EMBL" id="EBS3537054.1"/>
    </source>
</evidence>
<evidence type="ECO:0000313" key="3">
    <source>
        <dbReference type="EMBL" id="ECV5351074.1"/>
    </source>
</evidence>
<dbReference type="EMBL" id="AAGVFN010000062">
    <property type="protein sequence ID" value="EBS3537054.1"/>
    <property type="molecule type" value="Genomic_DNA"/>
</dbReference>